<organism evidence="2 3">
    <name type="scientific">Akanthomyces lecanii RCEF 1005</name>
    <dbReference type="NCBI Taxonomy" id="1081108"/>
    <lineage>
        <taxon>Eukaryota</taxon>
        <taxon>Fungi</taxon>
        <taxon>Dikarya</taxon>
        <taxon>Ascomycota</taxon>
        <taxon>Pezizomycotina</taxon>
        <taxon>Sordariomycetes</taxon>
        <taxon>Hypocreomycetidae</taxon>
        <taxon>Hypocreales</taxon>
        <taxon>Cordycipitaceae</taxon>
        <taxon>Akanthomyces</taxon>
        <taxon>Cordyceps confragosa</taxon>
    </lineage>
</organism>
<name>A0A162JS79_CORDF</name>
<comment type="caution">
    <text evidence="2">The sequence shown here is derived from an EMBL/GenBank/DDBJ whole genome shotgun (WGS) entry which is preliminary data.</text>
</comment>
<dbReference type="AlphaFoldDB" id="A0A162JS79"/>
<sequence>MPDHHEPKQMKRPSVSSRDSSSSDASNGNDAASMHLAALRGQELSDAALLRSKQGRQAVIHGIRHHLSFAQLPAVVALCQQPEYTALARARHARLIMSNIVPEMGDDAVLPYCIWHPETATEETYRNIAKMYPHLKYSVARACAVAGYTKLYRELDVLPEVAVAEEAQASERGGEIFKLIMAQPVRYAVMNDYENKIQRTPRPGAFLNGDTAVASVLRLRSEDPGSVLDAWPSYWDIEEDGYIGEEDVGHLGEDYFGTVTACEIELLEKPLPADLPTVNKDVLILMAAYEGDMDRYARLARPEFIRGEAACIARGIYHNTCFAKWWGTRNLFPAAVNARRTMVNDLSYLTPGIADEDLPYLIWHPLRPHFNTLFEIVRREPRMWVTVAHACIACNYTRLFDLLLPRITPTRELLWEAEQAYNPHFKELLTPLKEQGKLVGGRGEAASEEDKEPTESLVSGRLWLDSLWEKYHPKLWAGLRANAASLELYLMVPEKIRQEAAASEVGNYALYQFDDGIDREWDESIFEKLTVKN</sequence>
<dbReference type="EMBL" id="AZHF01000007">
    <property type="protein sequence ID" value="OAA72982.1"/>
    <property type="molecule type" value="Genomic_DNA"/>
</dbReference>
<evidence type="ECO:0000313" key="3">
    <source>
        <dbReference type="Proteomes" id="UP000076881"/>
    </source>
</evidence>
<reference evidence="2 3" key="1">
    <citation type="journal article" date="2016" name="Genome Biol. Evol.">
        <title>Divergent and convergent evolution of fungal pathogenicity.</title>
        <authorList>
            <person name="Shang Y."/>
            <person name="Xiao G."/>
            <person name="Zheng P."/>
            <person name="Cen K."/>
            <person name="Zhan S."/>
            <person name="Wang C."/>
        </authorList>
    </citation>
    <scope>NUCLEOTIDE SEQUENCE [LARGE SCALE GENOMIC DNA]</scope>
    <source>
        <strain evidence="2 3">RCEF 1005</strain>
    </source>
</reference>
<evidence type="ECO:0000256" key="1">
    <source>
        <dbReference type="SAM" id="MobiDB-lite"/>
    </source>
</evidence>
<dbReference type="OrthoDB" id="4360026at2759"/>
<dbReference type="Proteomes" id="UP000076881">
    <property type="component" value="Unassembled WGS sequence"/>
</dbReference>
<protein>
    <submittedName>
        <fullName evidence="2">Uncharacterized protein</fullName>
    </submittedName>
</protein>
<feature type="compositionally biased region" description="Low complexity" evidence="1">
    <location>
        <begin position="14"/>
        <end position="30"/>
    </location>
</feature>
<dbReference type="STRING" id="1081108.A0A162JS79"/>
<gene>
    <name evidence="2" type="ORF">LEL_08766</name>
</gene>
<proteinExistence type="predicted"/>
<feature type="region of interest" description="Disordered" evidence="1">
    <location>
        <begin position="1"/>
        <end position="30"/>
    </location>
</feature>
<accession>A0A162JS79</accession>
<keyword evidence="3" id="KW-1185">Reference proteome</keyword>
<evidence type="ECO:0000313" key="2">
    <source>
        <dbReference type="EMBL" id="OAA72982.1"/>
    </source>
</evidence>